<protein>
    <submittedName>
        <fullName evidence="2">Uncharacterized protein</fullName>
    </submittedName>
</protein>
<feature type="region of interest" description="Disordered" evidence="1">
    <location>
        <begin position="102"/>
        <end position="124"/>
    </location>
</feature>
<gene>
    <name evidence="2" type="ORF">SI7747_12015825</name>
    <name evidence="3" type="ORF">SI8410_12017066</name>
</gene>
<evidence type="ECO:0000313" key="3">
    <source>
        <dbReference type="EMBL" id="CAA7406388.1"/>
    </source>
</evidence>
<dbReference type="OrthoDB" id="1733797at2759"/>
<evidence type="ECO:0000256" key="1">
    <source>
        <dbReference type="SAM" id="MobiDB-lite"/>
    </source>
</evidence>
<accession>A0A7I8JH11</accession>
<reference evidence="2" key="1">
    <citation type="submission" date="2019-12" db="EMBL/GenBank/DDBJ databases">
        <authorList>
            <person name="Scholz U."/>
            <person name="Mascher M."/>
            <person name="Fiebig A."/>
        </authorList>
    </citation>
    <scope>NUCLEOTIDE SEQUENCE</scope>
</reference>
<dbReference type="PANTHER" id="PTHR33738:SF8">
    <property type="entry name" value="OS05G0454500 PROTEIN"/>
    <property type="match status" value="1"/>
</dbReference>
<organism evidence="2">
    <name type="scientific">Spirodela intermedia</name>
    <name type="common">Intermediate duckweed</name>
    <dbReference type="NCBI Taxonomy" id="51605"/>
    <lineage>
        <taxon>Eukaryota</taxon>
        <taxon>Viridiplantae</taxon>
        <taxon>Streptophyta</taxon>
        <taxon>Embryophyta</taxon>
        <taxon>Tracheophyta</taxon>
        <taxon>Spermatophyta</taxon>
        <taxon>Magnoliopsida</taxon>
        <taxon>Liliopsida</taxon>
        <taxon>Araceae</taxon>
        <taxon>Lemnoideae</taxon>
        <taxon>Spirodela</taxon>
    </lineage>
</organism>
<proteinExistence type="predicted"/>
<keyword evidence="4" id="KW-1185">Reference proteome</keyword>
<feature type="region of interest" description="Disordered" evidence="1">
    <location>
        <begin position="1"/>
        <end position="35"/>
    </location>
</feature>
<dbReference type="EMBL" id="LR746275">
    <property type="protein sequence ID" value="CAA7406388.1"/>
    <property type="molecule type" value="Genomic_DNA"/>
</dbReference>
<name>A0A7I8JH11_SPIIN</name>
<dbReference type="AlphaFoldDB" id="A0A7I8JH11"/>
<dbReference type="PANTHER" id="PTHR33738">
    <property type="entry name" value="EMB|CAB82975.1"/>
    <property type="match status" value="1"/>
</dbReference>
<sequence length="137" mass="14527">MEAEKKSISSPLSSSLVEDASGATTAPNSSSSSLFRSVFPPASTVLGEDSSRPDIFGTLRKREASQESGGGVLPAKKKAEEIDGCLFGSSVYYGGKDDCGVPSSSPDTRYSYKKDDVDSSISSDATRGEWWQGSLYY</sequence>
<dbReference type="Proteomes" id="UP000663760">
    <property type="component" value="Chromosome 12"/>
</dbReference>
<evidence type="ECO:0000313" key="4">
    <source>
        <dbReference type="Proteomes" id="UP000663760"/>
    </source>
</evidence>
<dbReference type="EMBL" id="LR743599">
    <property type="protein sequence ID" value="CAA2630187.1"/>
    <property type="molecule type" value="Genomic_DNA"/>
</dbReference>
<evidence type="ECO:0000313" key="2">
    <source>
        <dbReference type="EMBL" id="CAA2630187.1"/>
    </source>
</evidence>